<comment type="caution">
    <text evidence="3">The sequence shown here is derived from an EMBL/GenBank/DDBJ whole genome shotgun (WGS) entry which is preliminary data.</text>
</comment>
<dbReference type="RefSeq" id="WP_252760351.1">
    <property type="nucleotide sequence ID" value="NZ_JAMXLY010000009.1"/>
</dbReference>
<dbReference type="Proteomes" id="UP001204015">
    <property type="component" value="Unassembled WGS sequence"/>
</dbReference>
<sequence>MREQIDCFVPHAMPQLSEATLKALSDDPIVRRVIVEDEGCDVSGFVASSEAIRQIESKTEADYVLLCTEPAPLSLGQNALRRLVAVACDSGAAMVYSDRYSMVGGHRVNHPSIDYQLGSVRDDFDFGSLLLIRSSKLHAYISDRSSDASAKDYQYAALYDLRLFLSREGGNLFHLNEYLYTEEELDDRKSGEKQFDYVNPKNRAVQLEMEQAVTAHLGKIGALIDPYKNKRPDFDHAEFKNEASVIIPVFNREKTIADAVKSALNQETSFKYNVIVVNNHSTDRTGEILDELLRSEQSSQGASNGRLVLIVPHRTDLGIGGCWNEAVNSEACGRFAMQLDSDDLYSSPHTVQRIVDTFRREGTAMVIGSYRMCDFNLHTLPPGLIDHGEWTDQNGCNNALRVNGLGSPRAFFTPAIREIGFPNTSYGEDYAVGLIFSRHYRIGRIFDELYLCRRWGGNSDANLSVEKTNANNLYKDRLRTLEISARQQLNAHPSTSEEKKSLVDFFERQLTVWPTVRKRYQDLSNVQTKVLDTDVRLQFNPARIVSTGAKIDQSTLAQRPCFLCAENRPEEQMELPQDNDFELLINPYPILPVHFTLPKREHQPQRISVCYAEMHRLLEKYAGLMVFYNGPECGASAPDHAHLQAGTSGVIPLQINWKELSAKSEPVVKLNAEEGISICQDFIVPFFIIRSRSAESDDRLFAQLYKALAGIRSCGSGTSHPEPMMNIVSWKDGEDYISVVIPRRKHRPECYFATGEKQFLVSPGALDMSGLIITPRKEDFEKLTLEKASDILKECGETDEDMATVVTLLRKNSK</sequence>
<dbReference type="EMBL" id="JAMXLY010000009">
    <property type="protein sequence ID" value="MCO6024992.1"/>
    <property type="molecule type" value="Genomic_DNA"/>
</dbReference>
<dbReference type="PANTHER" id="PTHR43685">
    <property type="entry name" value="GLYCOSYLTRANSFERASE"/>
    <property type="match status" value="1"/>
</dbReference>
<dbReference type="Gene3D" id="3.90.550.10">
    <property type="entry name" value="Spore Coat Polysaccharide Biosynthesis Protein SpsA, Chain A"/>
    <property type="match status" value="1"/>
</dbReference>
<keyword evidence="4" id="KW-1185">Reference proteome</keyword>
<evidence type="ECO:0000313" key="3">
    <source>
        <dbReference type="EMBL" id="MCO6024992.1"/>
    </source>
</evidence>
<gene>
    <name evidence="3" type="ORF">NG821_03885</name>
</gene>
<dbReference type="InterPro" id="IPR043171">
    <property type="entry name" value="Ap4A_phos1/2-like"/>
</dbReference>
<organism evidence="3 4">
    <name type="scientific">Segatella cerevisiae</name>
    <dbReference type="NCBI Taxonomy" id="2053716"/>
    <lineage>
        <taxon>Bacteria</taxon>
        <taxon>Pseudomonadati</taxon>
        <taxon>Bacteroidota</taxon>
        <taxon>Bacteroidia</taxon>
        <taxon>Bacteroidales</taxon>
        <taxon>Prevotellaceae</taxon>
        <taxon>Segatella</taxon>
    </lineage>
</organism>
<dbReference type="Gene3D" id="3.30.428.70">
    <property type="match status" value="1"/>
</dbReference>
<reference evidence="3 4" key="1">
    <citation type="submission" date="2022-06" db="EMBL/GenBank/DDBJ databases">
        <title>A taxonomic note on the genus Prevotella: Description of four novel genera and emended description of the genera Hallella and Xylanibacter.</title>
        <authorList>
            <person name="Hitch T.C.A."/>
        </authorList>
    </citation>
    <scope>NUCLEOTIDE SEQUENCE [LARGE SCALE GENOMIC DNA]</scope>
    <source>
        <strain evidence="3 4">DSM 100619</strain>
    </source>
</reference>
<name>A0ABT1BX28_9BACT</name>
<evidence type="ECO:0000313" key="4">
    <source>
        <dbReference type="Proteomes" id="UP001204015"/>
    </source>
</evidence>
<dbReference type="SUPFAM" id="SSF53448">
    <property type="entry name" value="Nucleotide-diphospho-sugar transferases"/>
    <property type="match status" value="1"/>
</dbReference>
<dbReference type="InterPro" id="IPR029044">
    <property type="entry name" value="Nucleotide-diphossugar_trans"/>
</dbReference>
<dbReference type="PANTHER" id="PTHR43685:SF2">
    <property type="entry name" value="GLYCOSYLTRANSFERASE 2-LIKE DOMAIN-CONTAINING PROTEIN"/>
    <property type="match status" value="1"/>
</dbReference>
<accession>A0ABT1BX28</accession>
<feature type="domain" description="DUF4922" evidence="2">
    <location>
        <begin position="505"/>
        <end position="647"/>
    </location>
</feature>
<protein>
    <submittedName>
        <fullName evidence="3">DUF4922 domain-containing protein</fullName>
    </submittedName>
</protein>
<dbReference type="InterPro" id="IPR036265">
    <property type="entry name" value="HIT-like_sf"/>
</dbReference>
<feature type="domain" description="Glycosyltransferase 2-like" evidence="1">
    <location>
        <begin position="244"/>
        <end position="380"/>
    </location>
</feature>
<dbReference type="InterPro" id="IPR001173">
    <property type="entry name" value="Glyco_trans_2-like"/>
</dbReference>
<dbReference type="Pfam" id="PF00535">
    <property type="entry name" value="Glycos_transf_2"/>
    <property type="match status" value="1"/>
</dbReference>
<dbReference type="InterPro" id="IPR050834">
    <property type="entry name" value="Glycosyltransf_2"/>
</dbReference>
<dbReference type="InterPro" id="IPR046320">
    <property type="entry name" value="DUF4922"/>
</dbReference>
<evidence type="ECO:0000259" key="2">
    <source>
        <dbReference type="Pfam" id="PF16269"/>
    </source>
</evidence>
<dbReference type="SUPFAM" id="SSF54197">
    <property type="entry name" value="HIT-like"/>
    <property type="match status" value="1"/>
</dbReference>
<dbReference type="CDD" id="cd00761">
    <property type="entry name" value="Glyco_tranf_GTA_type"/>
    <property type="match status" value="1"/>
</dbReference>
<dbReference type="Pfam" id="PF16269">
    <property type="entry name" value="DUF4922"/>
    <property type="match status" value="1"/>
</dbReference>
<evidence type="ECO:0000259" key="1">
    <source>
        <dbReference type="Pfam" id="PF00535"/>
    </source>
</evidence>
<proteinExistence type="predicted"/>